<protein>
    <recommendedName>
        <fullName evidence="2">Protein kinase domain-containing protein</fullName>
    </recommendedName>
</protein>
<dbReference type="Gene3D" id="1.10.510.10">
    <property type="entry name" value="Transferase(Phosphotransferase) domain 1"/>
    <property type="match status" value="1"/>
</dbReference>
<dbReference type="SUPFAM" id="SSF56112">
    <property type="entry name" value="Protein kinase-like (PK-like)"/>
    <property type="match status" value="1"/>
</dbReference>
<dbReference type="InterPro" id="IPR051681">
    <property type="entry name" value="Ser/Thr_Kinases-Pseudokinases"/>
</dbReference>
<dbReference type="InterPro" id="IPR000719">
    <property type="entry name" value="Prot_kinase_dom"/>
</dbReference>
<accession>A0A7R9WUL9</accession>
<feature type="compositionally biased region" description="Acidic residues" evidence="1">
    <location>
        <begin position="428"/>
        <end position="440"/>
    </location>
</feature>
<evidence type="ECO:0000259" key="2">
    <source>
        <dbReference type="PROSITE" id="PS50011"/>
    </source>
</evidence>
<dbReference type="Gene3D" id="3.30.200.20">
    <property type="entry name" value="Phosphorylase Kinase, domain 1"/>
    <property type="match status" value="1"/>
</dbReference>
<dbReference type="SMART" id="SM00220">
    <property type="entry name" value="S_TKc"/>
    <property type="match status" value="1"/>
</dbReference>
<dbReference type="PANTHER" id="PTHR44329">
    <property type="entry name" value="SERINE/THREONINE-PROTEIN KINASE TNNI3K-RELATED"/>
    <property type="match status" value="1"/>
</dbReference>
<gene>
    <name evidence="3" type="ORF">CAUS1442_LOCUS8209</name>
</gene>
<dbReference type="InterPro" id="IPR011009">
    <property type="entry name" value="Kinase-like_dom_sf"/>
</dbReference>
<evidence type="ECO:0000256" key="1">
    <source>
        <dbReference type="SAM" id="MobiDB-lite"/>
    </source>
</evidence>
<feature type="domain" description="Protein kinase" evidence="2">
    <location>
        <begin position="45"/>
        <end position="375"/>
    </location>
</feature>
<feature type="region of interest" description="Disordered" evidence="1">
    <location>
        <begin position="407"/>
        <end position="460"/>
    </location>
</feature>
<dbReference type="EMBL" id="HBEF01013049">
    <property type="protein sequence ID" value="CAD8336081.1"/>
    <property type="molecule type" value="Transcribed_RNA"/>
</dbReference>
<dbReference type="PROSITE" id="PS50011">
    <property type="entry name" value="PROTEIN_KINASE_DOM"/>
    <property type="match status" value="1"/>
</dbReference>
<organism evidence="3">
    <name type="scientific">Craspedostauros australis</name>
    <dbReference type="NCBI Taxonomy" id="1486917"/>
    <lineage>
        <taxon>Eukaryota</taxon>
        <taxon>Sar</taxon>
        <taxon>Stramenopiles</taxon>
        <taxon>Ochrophyta</taxon>
        <taxon>Bacillariophyta</taxon>
        <taxon>Bacillariophyceae</taxon>
        <taxon>Bacillariophycidae</taxon>
        <taxon>Naviculales</taxon>
        <taxon>Naviculaceae</taxon>
        <taxon>Craspedostauros</taxon>
    </lineage>
</organism>
<dbReference type="GO" id="GO:0005524">
    <property type="term" value="F:ATP binding"/>
    <property type="evidence" value="ECO:0007669"/>
    <property type="project" value="InterPro"/>
</dbReference>
<sequence length="460" mass="52567">MATPNNQALRDAGAVYAQKEIAETFDKSAIEDKSNRFPRFDRDELTFGKLLGKGGFGSVYEVRHFDASQSLGRKQSKSKSRADPEVEEGEMEDRMFISDHCLRNNSDCRYAVKFLSQEIIDDPSIYIQGIMDMAIETRILSFINHPNIIKMRAMGKVSPYHERYIIVMDRLYDTLEKRINKWKTESDRYQGCWGKLLDGSGAKAKAIFEEKVVTAFDLAAALDYLHGLGILYRDLKPENIGFDIRNDVKLFDFGLAKELSDTDRVKDNLYNLTGMTGSPRYMAPEVAREEPYNKSCDVYSFSILVWQMMSMQTPFEVYTTRKFAATVWNEPHKRPFMDDTWPLSLKVMIQRGWSANWKERLTFGQITSILRTECIRIRDGDASGLEHTRRRSTFVFSSALSRKALANGHKLDSSTSSRKAPAPMLNAEDLEGCNYDEDENNGDKDDSMSRRSKTSNMSGP</sequence>
<proteinExistence type="predicted"/>
<dbReference type="GO" id="GO:0004674">
    <property type="term" value="F:protein serine/threonine kinase activity"/>
    <property type="evidence" value="ECO:0007669"/>
    <property type="project" value="TreeGrafter"/>
</dbReference>
<name>A0A7R9WUL9_9STRA</name>
<dbReference type="AlphaFoldDB" id="A0A7R9WUL9"/>
<dbReference type="Pfam" id="PF00069">
    <property type="entry name" value="Pkinase"/>
    <property type="match status" value="1"/>
</dbReference>
<evidence type="ECO:0000313" key="3">
    <source>
        <dbReference type="EMBL" id="CAD8336081.1"/>
    </source>
</evidence>
<reference evidence="3" key="1">
    <citation type="submission" date="2021-01" db="EMBL/GenBank/DDBJ databases">
        <authorList>
            <person name="Corre E."/>
            <person name="Pelletier E."/>
            <person name="Niang G."/>
            <person name="Scheremetjew M."/>
            <person name="Finn R."/>
            <person name="Kale V."/>
            <person name="Holt S."/>
            <person name="Cochrane G."/>
            <person name="Meng A."/>
            <person name="Brown T."/>
            <person name="Cohen L."/>
        </authorList>
    </citation>
    <scope>NUCLEOTIDE SEQUENCE</scope>
    <source>
        <strain evidence="3">CCMP3328</strain>
    </source>
</reference>